<sequence>MLGSACILETLRDFSKTVITVMITSDKAYDNVEWAWGYRETDRLGGKDPYSASKGMAEIAIRSYVESYFRETDCNIRVGITRAGNVIGGGDWAKNRIVPDCMKSWSENNPVAIRNPSSTRPWQHVLEPLSGYLTLGASLYKNENYHGEAYNFGPTTDQNYSVSELINEMSKFWDNVSWNDVSHKNDKLHEAGLLKLNCDKALSDLNWSSTLEFNDTVRMTVSWYKTFYQGSDQNS</sequence>
<dbReference type="Gene3D" id="3.90.25.10">
    <property type="entry name" value="UDP-galactose 4-epimerase, domain 1"/>
    <property type="match status" value="1"/>
</dbReference>
<reference evidence="2" key="1">
    <citation type="submission" date="2018-05" db="EMBL/GenBank/DDBJ databases">
        <authorList>
            <person name="Lanie J.A."/>
            <person name="Ng W.-L."/>
            <person name="Kazmierczak K.M."/>
            <person name="Andrzejewski T.M."/>
            <person name="Davidsen T.M."/>
            <person name="Wayne K.J."/>
            <person name="Tettelin H."/>
            <person name="Glass J.I."/>
            <person name="Rusch D."/>
            <person name="Podicherti R."/>
            <person name="Tsui H.-C.T."/>
            <person name="Winkler M.E."/>
        </authorList>
    </citation>
    <scope>NUCLEOTIDE SEQUENCE</scope>
</reference>
<proteinExistence type="predicted"/>
<evidence type="ECO:0000313" key="2">
    <source>
        <dbReference type="EMBL" id="SVE16230.1"/>
    </source>
</evidence>
<dbReference type="InterPro" id="IPR036291">
    <property type="entry name" value="NAD(P)-bd_dom_sf"/>
</dbReference>
<organism evidence="2">
    <name type="scientific">marine metagenome</name>
    <dbReference type="NCBI Taxonomy" id="408172"/>
    <lineage>
        <taxon>unclassified sequences</taxon>
        <taxon>metagenomes</taxon>
        <taxon>ecological metagenomes</taxon>
    </lineage>
</organism>
<dbReference type="PANTHER" id="PTHR43000">
    <property type="entry name" value="DTDP-D-GLUCOSE 4,6-DEHYDRATASE-RELATED"/>
    <property type="match status" value="1"/>
</dbReference>
<name>A0A383B8V1_9ZZZZ</name>
<dbReference type="Pfam" id="PF16363">
    <property type="entry name" value="GDP_Man_Dehyd"/>
    <property type="match status" value="1"/>
</dbReference>
<dbReference type="EMBL" id="UINC01198325">
    <property type="protein sequence ID" value="SVE16230.1"/>
    <property type="molecule type" value="Genomic_DNA"/>
</dbReference>
<dbReference type="AlphaFoldDB" id="A0A383B8V1"/>
<dbReference type="SUPFAM" id="SSF51735">
    <property type="entry name" value="NAD(P)-binding Rossmann-fold domains"/>
    <property type="match status" value="1"/>
</dbReference>
<evidence type="ECO:0000259" key="1">
    <source>
        <dbReference type="Pfam" id="PF16363"/>
    </source>
</evidence>
<dbReference type="InterPro" id="IPR016040">
    <property type="entry name" value="NAD(P)-bd_dom"/>
</dbReference>
<protein>
    <recommendedName>
        <fullName evidence="1">NAD(P)-binding domain-containing protein</fullName>
    </recommendedName>
</protein>
<accession>A0A383B8V1</accession>
<dbReference type="NCBIfam" id="TIGR02622">
    <property type="entry name" value="CDP_4_6_dhtase"/>
    <property type="match status" value="1"/>
</dbReference>
<dbReference type="Gene3D" id="3.40.50.720">
    <property type="entry name" value="NAD(P)-binding Rossmann-like Domain"/>
    <property type="match status" value="1"/>
</dbReference>
<feature type="non-terminal residue" evidence="2">
    <location>
        <position position="235"/>
    </location>
</feature>
<dbReference type="InterPro" id="IPR013445">
    <property type="entry name" value="CDP_4_6_deHydtase"/>
</dbReference>
<gene>
    <name evidence="2" type="ORF">METZ01_LOCUS469084</name>
</gene>
<feature type="domain" description="NAD(P)-binding" evidence="1">
    <location>
        <begin position="2"/>
        <end position="220"/>
    </location>
</feature>